<dbReference type="Proteomes" id="UP001162992">
    <property type="component" value="Chromosome 6"/>
</dbReference>
<gene>
    <name evidence="1" type="ORF">O6H91_06G100600</name>
</gene>
<comment type="caution">
    <text evidence="1">The sequence shown here is derived from an EMBL/GenBank/DDBJ whole genome shotgun (WGS) entry which is preliminary data.</text>
</comment>
<evidence type="ECO:0000313" key="1">
    <source>
        <dbReference type="EMBL" id="KAJ7553499.1"/>
    </source>
</evidence>
<keyword evidence="2" id="KW-1185">Reference proteome</keyword>
<dbReference type="EMBL" id="CM055097">
    <property type="protein sequence ID" value="KAJ7553499.1"/>
    <property type="molecule type" value="Genomic_DNA"/>
</dbReference>
<accession>A0ACC2DGN9</accession>
<protein>
    <submittedName>
        <fullName evidence="1">Uncharacterized protein</fullName>
    </submittedName>
</protein>
<reference evidence="2" key="1">
    <citation type="journal article" date="2024" name="Proc. Natl. Acad. Sci. U.S.A.">
        <title>Extraordinary preservation of gene collinearity over three hundred million years revealed in homosporous lycophytes.</title>
        <authorList>
            <person name="Li C."/>
            <person name="Wickell D."/>
            <person name="Kuo L.Y."/>
            <person name="Chen X."/>
            <person name="Nie B."/>
            <person name="Liao X."/>
            <person name="Peng D."/>
            <person name="Ji J."/>
            <person name="Jenkins J."/>
            <person name="Williams M."/>
            <person name="Shu S."/>
            <person name="Plott C."/>
            <person name="Barry K."/>
            <person name="Rajasekar S."/>
            <person name="Grimwood J."/>
            <person name="Han X."/>
            <person name="Sun S."/>
            <person name="Hou Z."/>
            <person name="He W."/>
            <person name="Dai G."/>
            <person name="Sun C."/>
            <person name="Schmutz J."/>
            <person name="Leebens-Mack J.H."/>
            <person name="Li F.W."/>
            <person name="Wang L."/>
        </authorList>
    </citation>
    <scope>NUCLEOTIDE SEQUENCE [LARGE SCALE GENOMIC DNA]</scope>
    <source>
        <strain evidence="2">cv. PW_Plant_1</strain>
    </source>
</reference>
<proteinExistence type="predicted"/>
<evidence type="ECO:0000313" key="2">
    <source>
        <dbReference type="Proteomes" id="UP001162992"/>
    </source>
</evidence>
<organism evidence="1 2">
    <name type="scientific">Diphasiastrum complanatum</name>
    <name type="common">Issler's clubmoss</name>
    <name type="synonym">Lycopodium complanatum</name>
    <dbReference type="NCBI Taxonomy" id="34168"/>
    <lineage>
        <taxon>Eukaryota</taxon>
        <taxon>Viridiplantae</taxon>
        <taxon>Streptophyta</taxon>
        <taxon>Embryophyta</taxon>
        <taxon>Tracheophyta</taxon>
        <taxon>Lycopodiopsida</taxon>
        <taxon>Lycopodiales</taxon>
        <taxon>Lycopodiaceae</taxon>
        <taxon>Lycopodioideae</taxon>
        <taxon>Diphasiastrum</taxon>
    </lineage>
</organism>
<name>A0ACC2DGN9_DIPCM</name>
<sequence>MAEELIPPQKHASFSSSYTSTSTSVEKKGLSMEGGTGDGSYARNSVAQAAAIGEVIHKFRAALRSLEFRDESVIRIADLGCSTGPNTLSVVSLVVNCLQENHLLDQVEYQAFFSDLPSNDFNTLFHMLPPFLDTATDQGSTATRAYHAAGVPGSFFRRQFPKASLHVTMSFLSLHWLSKVPEAVEDPNSPAWNKEIVSVDHAPFPVVEAFVQQAKEDLRAFLKSRAEEMVPGGLIFLLFPGREDHYHPEIQWPSKESDPSDPSDPHYLFTTEFLNSWNDLVSEGLITAETRDAFNLPTFNRSLNEVEQAVKESLYFDIRILEQKIGSWFSSADREKWACDHKVFGKMWNNIARSTLSNLIEARLGPQLTHIFFQRNEANIIKLATEILSPRHYYVLNVVCLLRR</sequence>